<dbReference type="InterPro" id="IPR036855">
    <property type="entry name" value="Znf_CCCH_sf"/>
</dbReference>
<keyword evidence="2 4" id="KW-0863">Zinc-finger</keyword>
<organism evidence="7 8">
    <name type="scientific">Lasiosphaeria hispida</name>
    <dbReference type="NCBI Taxonomy" id="260671"/>
    <lineage>
        <taxon>Eukaryota</taxon>
        <taxon>Fungi</taxon>
        <taxon>Dikarya</taxon>
        <taxon>Ascomycota</taxon>
        <taxon>Pezizomycotina</taxon>
        <taxon>Sordariomycetes</taxon>
        <taxon>Sordariomycetidae</taxon>
        <taxon>Sordariales</taxon>
        <taxon>Lasiosphaeriaceae</taxon>
        <taxon>Lasiosphaeria</taxon>
    </lineage>
</organism>
<dbReference type="Proteomes" id="UP001275084">
    <property type="component" value="Unassembled WGS sequence"/>
</dbReference>
<feature type="region of interest" description="Disordered" evidence="5">
    <location>
        <begin position="783"/>
        <end position="914"/>
    </location>
</feature>
<dbReference type="InterPro" id="IPR000571">
    <property type="entry name" value="Znf_CCCH"/>
</dbReference>
<evidence type="ECO:0000313" key="7">
    <source>
        <dbReference type="EMBL" id="KAK3359106.1"/>
    </source>
</evidence>
<feature type="compositionally biased region" description="Low complexity" evidence="5">
    <location>
        <begin position="238"/>
        <end position="252"/>
    </location>
</feature>
<feature type="compositionally biased region" description="Low complexity" evidence="5">
    <location>
        <begin position="194"/>
        <end position="209"/>
    </location>
</feature>
<proteinExistence type="predicted"/>
<feature type="domain" description="C3H1-type" evidence="6">
    <location>
        <begin position="1459"/>
        <end position="1484"/>
    </location>
</feature>
<name>A0AAJ0MHG4_9PEZI</name>
<dbReference type="EMBL" id="JAUIQD010000002">
    <property type="protein sequence ID" value="KAK3359106.1"/>
    <property type="molecule type" value="Genomic_DNA"/>
</dbReference>
<gene>
    <name evidence="7" type="ORF">B0T25DRAFT_86888</name>
</gene>
<feature type="region of interest" description="Disordered" evidence="5">
    <location>
        <begin position="238"/>
        <end position="293"/>
    </location>
</feature>
<feature type="region of interest" description="Disordered" evidence="5">
    <location>
        <begin position="1358"/>
        <end position="1444"/>
    </location>
</feature>
<keyword evidence="1 4" id="KW-0479">Metal-binding</keyword>
<feature type="compositionally biased region" description="Polar residues" evidence="5">
    <location>
        <begin position="1435"/>
        <end position="1444"/>
    </location>
</feature>
<feature type="compositionally biased region" description="Basic and acidic residues" evidence="5">
    <location>
        <begin position="1380"/>
        <end position="1416"/>
    </location>
</feature>
<accession>A0AAJ0MHG4</accession>
<protein>
    <recommendedName>
        <fullName evidence="6">C3H1-type domain-containing protein</fullName>
    </recommendedName>
</protein>
<evidence type="ECO:0000313" key="8">
    <source>
        <dbReference type="Proteomes" id="UP001275084"/>
    </source>
</evidence>
<sequence>MDQSHGNGMGEWDPNSFTGPWDHQFTDPNLTFDPNHGQDHTAYHNPDSYAGGAQHLGAQISGPDSQPSLYRPFEYFTSGDVWSGPGPTATSANAQYAHDSSISQGYYADHQPSNDAGQTVGSRFVLDVPHGNEFPAHLHASDGREASTHPFNGGAVNQPNPASGYIQGTVPQWSRVQAPAPVYVPNREYENPLASSQSMALQSAGSQGSPSPYPVAHGPVTGGLQNYHIEPHQQINVQQPQPHTQPHPQYHPMANGQQLQGRTSAAQPPAPARTASPRAVSQPTAQSPMTSQPMLQHPVVQAHPIQAPLAQASLAQHQVFQQTAVPVERNNGSALKRQPMFEESKVLAKKPKLNAAPVNAGSPLVPEEPAAKPVAIVENTSLLTEGRARQGGTWTGVPHLVIGASPVKLNAKAPTKRYVVISARGDRDPLFPYLPRGWTPAESLGNHASAYQAAKVELDRQRADTRLEIELRRGGNEIPIEWWKKLPKAKGGTEAEPKRTDPPPEPVNTAIKAFESLRIHPSHKMNRQVLLFSYEDYFPLLVEKAAGVRNAPAFDRIVAVVQAKTKDPSTFSASEFNALRLELQPVIEQLETAIIEGFKAADPSVLRKLGDSSILPVRLVNILIRLINIGDANTTLSKAILRLFSTFTNVKRSQLSGWKFHSTKTKLEAQGDTEVKDLINVIFANAEKNDDKDIPAPTKKKREMAPEAKKLVKLPGGKAVATAPGAPKRAREEDSNGDGRINKRPTTEASSSAPPGGARPSSIAGRPTTTAVKAPVVKGSIGLAQANTTQPPKPRSSLLLPGKIRPVSKPIAKPETAKTEGPKAPARSDFAPKIFTKPEATKPPASRAQPSQTVLQALDAAKASKPRAPEPPQPSKSKFAALLEEISEPKKVIAPRPPPIAATPIDETPEQKKRRLRIEERRRLNLRVTFKSEDRLVEVREFTRDPEEIGGEHGTRDNKSDRDRLEGMALKKSHAGELKPWDEPFAIDFAGDDDNITEAKRTECFVTRGGHKAFRTEQQKYMEDREARELMVVYTDVADIPFTPKSPSYEPALLVGNSAAGGISLPATPECEEIHQRARDRVQLGPWRAKHEAQNRLKAQASPGYADFTKAMQSINSIANTYTGHPTPMQGVESQPVSAEARDEMTYRLLASDGAKNWKDPDPYDAARPKTVRRHDYADPAVQKSADFIEDIVAKMRQLQPVPSQLSQPSALGPFAPQPAAVLPTTAPLQATQQASAAPDYRAAWAQYYAQQAQQQQQQAAWYAQQAQPVQQPQQPTQDATNQLSAILSALGNTAAAVPQPQYTAPDTANQLQALMAALQQPQQAAPAPAPAPADSQNAEYLLSLMQWASAQGGAAAPAANQTVGSGSAAYGQSSYGASHQERDGYGAPHQERDGFGASHQERDGFGGSDSRDRHNARGVGSGSGGDRNGPWGSKNSSQTQPQLQADVPEHLRGINRSLIGTKQCTFWARGQCAKGDKCTFRHD</sequence>
<dbReference type="GO" id="GO:0008270">
    <property type="term" value="F:zinc ion binding"/>
    <property type="evidence" value="ECO:0007669"/>
    <property type="project" value="UniProtKB-KW"/>
</dbReference>
<evidence type="ECO:0000256" key="5">
    <source>
        <dbReference type="SAM" id="MobiDB-lite"/>
    </source>
</evidence>
<evidence type="ECO:0000259" key="6">
    <source>
        <dbReference type="PROSITE" id="PS50103"/>
    </source>
</evidence>
<keyword evidence="8" id="KW-1185">Reference proteome</keyword>
<evidence type="ECO:0000256" key="4">
    <source>
        <dbReference type="PROSITE-ProRule" id="PRU00723"/>
    </source>
</evidence>
<evidence type="ECO:0000256" key="2">
    <source>
        <dbReference type="ARBA" id="ARBA00022771"/>
    </source>
</evidence>
<comment type="caution">
    <text evidence="7">The sequence shown here is derived from an EMBL/GenBank/DDBJ whole genome shotgun (WGS) entry which is preliminary data.</text>
</comment>
<feature type="zinc finger region" description="C3H1-type" evidence="4">
    <location>
        <begin position="1459"/>
        <end position="1484"/>
    </location>
</feature>
<feature type="region of interest" description="Disordered" evidence="5">
    <location>
        <begin position="194"/>
        <end position="226"/>
    </location>
</feature>
<feature type="region of interest" description="Disordered" evidence="5">
    <location>
        <begin position="690"/>
        <end position="770"/>
    </location>
</feature>
<keyword evidence="3 4" id="KW-0862">Zinc</keyword>
<reference evidence="7" key="1">
    <citation type="journal article" date="2023" name="Mol. Phylogenet. Evol.">
        <title>Genome-scale phylogeny and comparative genomics of the fungal order Sordariales.</title>
        <authorList>
            <person name="Hensen N."/>
            <person name="Bonometti L."/>
            <person name="Westerberg I."/>
            <person name="Brannstrom I.O."/>
            <person name="Guillou S."/>
            <person name="Cros-Aarteil S."/>
            <person name="Calhoun S."/>
            <person name="Haridas S."/>
            <person name="Kuo A."/>
            <person name="Mondo S."/>
            <person name="Pangilinan J."/>
            <person name="Riley R."/>
            <person name="LaButti K."/>
            <person name="Andreopoulos B."/>
            <person name="Lipzen A."/>
            <person name="Chen C."/>
            <person name="Yan M."/>
            <person name="Daum C."/>
            <person name="Ng V."/>
            <person name="Clum A."/>
            <person name="Steindorff A."/>
            <person name="Ohm R.A."/>
            <person name="Martin F."/>
            <person name="Silar P."/>
            <person name="Natvig D.O."/>
            <person name="Lalanne C."/>
            <person name="Gautier V."/>
            <person name="Ament-Velasquez S.L."/>
            <person name="Kruys A."/>
            <person name="Hutchinson M.I."/>
            <person name="Powell A.J."/>
            <person name="Barry K."/>
            <person name="Miller A.N."/>
            <person name="Grigoriev I.V."/>
            <person name="Debuchy R."/>
            <person name="Gladieux P."/>
            <person name="Hiltunen Thoren M."/>
            <person name="Johannesson H."/>
        </authorList>
    </citation>
    <scope>NUCLEOTIDE SEQUENCE</scope>
    <source>
        <strain evidence="7">CBS 955.72</strain>
    </source>
</reference>
<evidence type="ECO:0000256" key="1">
    <source>
        <dbReference type="ARBA" id="ARBA00022723"/>
    </source>
</evidence>
<feature type="compositionally biased region" description="Polar residues" evidence="5">
    <location>
        <begin position="281"/>
        <end position="293"/>
    </location>
</feature>
<reference evidence="7" key="2">
    <citation type="submission" date="2023-06" db="EMBL/GenBank/DDBJ databases">
        <authorList>
            <consortium name="Lawrence Berkeley National Laboratory"/>
            <person name="Haridas S."/>
            <person name="Hensen N."/>
            <person name="Bonometti L."/>
            <person name="Westerberg I."/>
            <person name="Brannstrom I.O."/>
            <person name="Guillou S."/>
            <person name="Cros-Aarteil S."/>
            <person name="Calhoun S."/>
            <person name="Kuo A."/>
            <person name="Mondo S."/>
            <person name="Pangilinan J."/>
            <person name="Riley R."/>
            <person name="Labutti K."/>
            <person name="Andreopoulos B."/>
            <person name="Lipzen A."/>
            <person name="Chen C."/>
            <person name="Yanf M."/>
            <person name="Daum C."/>
            <person name="Ng V."/>
            <person name="Clum A."/>
            <person name="Steindorff A."/>
            <person name="Ohm R."/>
            <person name="Martin F."/>
            <person name="Silar P."/>
            <person name="Natvig D."/>
            <person name="Lalanne C."/>
            <person name="Gautier V."/>
            <person name="Ament-Velasquez S.L."/>
            <person name="Kruys A."/>
            <person name="Hutchinson M.I."/>
            <person name="Powell A.J."/>
            <person name="Barry K."/>
            <person name="Miller A.N."/>
            <person name="Grigoriev I.V."/>
            <person name="Debuchy R."/>
            <person name="Gladieux P."/>
            <person name="Thoren M.H."/>
            <person name="Johannesson H."/>
        </authorList>
    </citation>
    <scope>NUCLEOTIDE SEQUENCE</scope>
    <source>
        <strain evidence="7">CBS 955.72</strain>
    </source>
</reference>
<evidence type="ECO:0000256" key="3">
    <source>
        <dbReference type="ARBA" id="ARBA00022833"/>
    </source>
</evidence>
<dbReference type="SUPFAM" id="SSF90229">
    <property type="entry name" value="CCCH zinc finger"/>
    <property type="match status" value="1"/>
</dbReference>
<dbReference type="PROSITE" id="PS50103">
    <property type="entry name" value="ZF_C3H1"/>
    <property type="match status" value="1"/>
</dbReference>
<feature type="compositionally biased region" description="Low complexity" evidence="5">
    <location>
        <begin position="749"/>
        <end position="765"/>
    </location>
</feature>
<feature type="region of interest" description="Disordered" evidence="5">
    <location>
        <begin position="1"/>
        <end position="65"/>
    </location>
</feature>
<feature type="compositionally biased region" description="Low complexity" evidence="5">
    <location>
        <begin position="1358"/>
        <end position="1379"/>
    </location>
</feature>
<feature type="compositionally biased region" description="Low complexity" evidence="5">
    <location>
        <begin position="262"/>
        <end position="279"/>
    </location>
</feature>